<protein>
    <recommendedName>
        <fullName evidence="1">Peptidase C39-like domain-containing protein</fullName>
    </recommendedName>
</protein>
<feature type="domain" description="Peptidase C39-like" evidence="1">
    <location>
        <begin position="222"/>
        <end position="354"/>
    </location>
</feature>
<dbReference type="InterPro" id="IPR039564">
    <property type="entry name" value="Peptidase_C39-like"/>
</dbReference>
<dbReference type="Pfam" id="PF13529">
    <property type="entry name" value="Peptidase_C39_2"/>
    <property type="match status" value="1"/>
</dbReference>
<proteinExistence type="predicted"/>
<dbReference type="AlphaFoldDB" id="A0A414AJ54"/>
<name>A0A414AJ54_9FIRM</name>
<gene>
    <name evidence="2" type="ORF">DW839_28230</name>
</gene>
<sequence>MKKKMFLIAMAIVVPFLLICIVLGGLVGGNTEVVPADEETAMKYQMCASQLGVDWSWVMLIDMYIADQEHTDITSQNMVYTALNCLKVTIEVYTEEEDEDGETHWEYDHTDYAYGADAIMEYFGLPKECRDVQQVVRTIQGKNSSQFHISTAPYDDLKDVLDTYYGCFDDEAKTEMLTLNEQKYLVELYEDIIGEWSGTGSGDGLFGDYEIGDLVYPETGMEIPLYYQYQQPWGDVKFGGNTIRTSGCSVTSIAMVFSYLRDSTITPPDIVAWTGNRYYVGNAGQSWDIFPATAQHWGIKCYGLGTSLQGMIAELAAGHPVIASMRPGTFTRAGHFIVLRGITEDGRILVNDPNDNATKRFFYTSFAPALIQRESKQYWSFSN</sequence>
<evidence type="ECO:0000313" key="3">
    <source>
        <dbReference type="Proteomes" id="UP000283975"/>
    </source>
</evidence>
<dbReference type="Gene3D" id="3.90.70.10">
    <property type="entry name" value="Cysteine proteinases"/>
    <property type="match status" value="1"/>
</dbReference>
<dbReference type="RefSeq" id="WP_002571119.1">
    <property type="nucleotide sequence ID" value="NZ_CBCSIM010000041.1"/>
</dbReference>
<reference evidence="2 3" key="1">
    <citation type="submission" date="2018-08" db="EMBL/GenBank/DDBJ databases">
        <title>A genome reference for cultivated species of the human gut microbiota.</title>
        <authorList>
            <person name="Zou Y."/>
            <person name="Xue W."/>
            <person name="Luo G."/>
        </authorList>
    </citation>
    <scope>NUCLEOTIDE SEQUENCE [LARGE SCALE GENOMIC DNA]</scope>
    <source>
        <strain evidence="2 3">AM35-14</strain>
    </source>
</reference>
<evidence type="ECO:0000313" key="2">
    <source>
        <dbReference type="EMBL" id="RHC48735.1"/>
    </source>
</evidence>
<comment type="caution">
    <text evidence="2">The sequence shown here is derived from an EMBL/GenBank/DDBJ whole genome shotgun (WGS) entry which is preliminary data.</text>
</comment>
<evidence type="ECO:0000259" key="1">
    <source>
        <dbReference type="Pfam" id="PF13529"/>
    </source>
</evidence>
<dbReference type="EMBL" id="QSHZ01000046">
    <property type="protein sequence ID" value="RHC48735.1"/>
    <property type="molecule type" value="Genomic_DNA"/>
</dbReference>
<accession>A0A414AJ54</accession>
<organism evidence="2 3">
    <name type="scientific">Enterocloster bolteae</name>
    <dbReference type="NCBI Taxonomy" id="208479"/>
    <lineage>
        <taxon>Bacteria</taxon>
        <taxon>Bacillati</taxon>
        <taxon>Bacillota</taxon>
        <taxon>Clostridia</taxon>
        <taxon>Lachnospirales</taxon>
        <taxon>Lachnospiraceae</taxon>
        <taxon>Enterocloster</taxon>
    </lineage>
</organism>
<dbReference type="Proteomes" id="UP000283975">
    <property type="component" value="Unassembled WGS sequence"/>
</dbReference>